<name>A0A1H6NDQ3_9GAMM</name>
<protein>
    <submittedName>
        <fullName evidence="5">ABC-type amino acid transport substrate-binding protein</fullName>
    </submittedName>
</protein>
<keyword evidence="6" id="KW-1185">Reference proteome</keyword>
<dbReference type="STRING" id="173990.SAMN05660691_04073"/>
<feature type="domain" description="Solute-binding protein family 3/N-terminal" evidence="4">
    <location>
        <begin position="21"/>
        <end position="239"/>
    </location>
</feature>
<reference evidence="6" key="1">
    <citation type="submission" date="2016-10" db="EMBL/GenBank/DDBJ databases">
        <authorList>
            <person name="Varghese N."/>
            <person name="Submissions S."/>
        </authorList>
    </citation>
    <scope>NUCLEOTIDE SEQUENCE [LARGE SCALE GENOMIC DNA]</scope>
    <source>
        <strain evidence="6">DSM 17616</strain>
    </source>
</reference>
<dbReference type="InterPro" id="IPR001638">
    <property type="entry name" value="Solute-binding_3/MltF_N"/>
</dbReference>
<evidence type="ECO:0000256" key="2">
    <source>
        <dbReference type="ARBA" id="ARBA00022729"/>
    </source>
</evidence>
<dbReference type="EMBL" id="FNXF01000028">
    <property type="protein sequence ID" value="SEI13283.1"/>
    <property type="molecule type" value="Genomic_DNA"/>
</dbReference>
<sequence length="262" mass="29614">MAGKGWIVACLLVCQSVWAAPLTVLVGQHKPPYIKLDTVSGYEIELLREVVRRMGYEAEFTFLPNSRIRSQLESGFGDIASLQPNEPDEPGLFFSQPYIRYQNVVVARQSDELTLQHPADLAMLTTVAFQGATVVLGADYRDAMALQPGYLETVDQQAQVEMLFSGRVKAIVLDRNIFTYHQQQSKRALPAVIHELFGSTLYRAAFRDPVLQRRFDQALLSVLLDNWYEQLQLKYLLQLNQELPNRFYCNDSPAVSTVQPAG</sequence>
<feature type="chain" id="PRO_5011536490" evidence="3">
    <location>
        <begin position="20"/>
        <end position="262"/>
    </location>
</feature>
<keyword evidence="2 3" id="KW-0732">Signal</keyword>
<dbReference type="Gene3D" id="3.40.190.10">
    <property type="entry name" value="Periplasmic binding protein-like II"/>
    <property type="match status" value="2"/>
</dbReference>
<evidence type="ECO:0000313" key="6">
    <source>
        <dbReference type="Proteomes" id="UP000199371"/>
    </source>
</evidence>
<comment type="similarity">
    <text evidence="1">Belongs to the bacterial solute-binding protein 3 family.</text>
</comment>
<proteinExistence type="inferred from homology"/>
<evidence type="ECO:0000313" key="5">
    <source>
        <dbReference type="EMBL" id="SEI13283.1"/>
    </source>
</evidence>
<gene>
    <name evidence="5" type="ORF">SAMN05660691_04073</name>
</gene>
<dbReference type="AlphaFoldDB" id="A0A1H6NDQ3"/>
<dbReference type="OrthoDB" id="245568at2"/>
<feature type="signal peptide" evidence="3">
    <location>
        <begin position="1"/>
        <end position="19"/>
    </location>
</feature>
<dbReference type="SUPFAM" id="SSF53850">
    <property type="entry name" value="Periplasmic binding protein-like II"/>
    <property type="match status" value="1"/>
</dbReference>
<dbReference type="RefSeq" id="WP_092797059.1">
    <property type="nucleotide sequence ID" value="NZ_DASWWU010000001.1"/>
</dbReference>
<accession>A0A1H6NDQ3</accession>
<organism evidence="5 6">
    <name type="scientific">Rheinheimera pacifica</name>
    <dbReference type="NCBI Taxonomy" id="173990"/>
    <lineage>
        <taxon>Bacteria</taxon>
        <taxon>Pseudomonadati</taxon>
        <taxon>Pseudomonadota</taxon>
        <taxon>Gammaproteobacteria</taxon>
        <taxon>Chromatiales</taxon>
        <taxon>Chromatiaceae</taxon>
        <taxon>Rheinheimera</taxon>
    </lineage>
</organism>
<dbReference type="SMART" id="SM00062">
    <property type="entry name" value="PBPb"/>
    <property type="match status" value="1"/>
</dbReference>
<dbReference type="Proteomes" id="UP000199371">
    <property type="component" value="Unassembled WGS sequence"/>
</dbReference>
<evidence type="ECO:0000259" key="4">
    <source>
        <dbReference type="SMART" id="SM00062"/>
    </source>
</evidence>
<evidence type="ECO:0000256" key="1">
    <source>
        <dbReference type="ARBA" id="ARBA00010333"/>
    </source>
</evidence>
<evidence type="ECO:0000256" key="3">
    <source>
        <dbReference type="SAM" id="SignalP"/>
    </source>
</evidence>
<dbReference type="Pfam" id="PF00497">
    <property type="entry name" value="SBP_bac_3"/>
    <property type="match status" value="1"/>
</dbReference>
<dbReference type="PANTHER" id="PTHR35936">
    <property type="entry name" value="MEMBRANE-BOUND LYTIC MUREIN TRANSGLYCOSYLASE F"/>
    <property type="match status" value="1"/>
</dbReference>
<dbReference type="PANTHER" id="PTHR35936:SF19">
    <property type="entry name" value="AMINO-ACID-BINDING PROTEIN YXEM-RELATED"/>
    <property type="match status" value="1"/>
</dbReference>